<reference evidence="1 2" key="1">
    <citation type="journal article" date="2013" name="Curr. Biol.">
        <title>The Genome of the Foraminiferan Reticulomyxa filosa.</title>
        <authorList>
            <person name="Glockner G."/>
            <person name="Hulsmann N."/>
            <person name="Schleicher M."/>
            <person name="Noegel A.A."/>
            <person name="Eichinger L."/>
            <person name="Gallinger C."/>
            <person name="Pawlowski J."/>
            <person name="Sierra R."/>
            <person name="Euteneuer U."/>
            <person name="Pillet L."/>
            <person name="Moustafa A."/>
            <person name="Platzer M."/>
            <person name="Groth M."/>
            <person name="Szafranski K."/>
            <person name="Schliwa M."/>
        </authorList>
    </citation>
    <scope>NUCLEOTIDE SEQUENCE [LARGE SCALE GENOMIC DNA]</scope>
</reference>
<dbReference type="Proteomes" id="UP000023152">
    <property type="component" value="Unassembled WGS sequence"/>
</dbReference>
<feature type="non-terminal residue" evidence="1">
    <location>
        <position position="1"/>
    </location>
</feature>
<accession>X6NDI4</accession>
<organism evidence="1 2">
    <name type="scientific">Reticulomyxa filosa</name>
    <dbReference type="NCBI Taxonomy" id="46433"/>
    <lineage>
        <taxon>Eukaryota</taxon>
        <taxon>Sar</taxon>
        <taxon>Rhizaria</taxon>
        <taxon>Retaria</taxon>
        <taxon>Foraminifera</taxon>
        <taxon>Monothalamids</taxon>
        <taxon>Reticulomyxidae</taxon>
        <taxon>Reticulomyxa</taxon>
    </lineage>
</organism>
<evidence type="ECO:0000313" key="1">
    <source>
        <dbReference type="EMBL" id="ETO23953.1"/>
    </source>
</evidence>
<sequence>ADALQPQAEALEPLINRRKKKFASGNAPFCSDSAFKNAVAPSITNAAKELSRRRTSFKLNQALSTRRGFQGLVNDHIVMSEHIAPTLHPLAFELEKKIKERVTQNYLQKKGVLPAKLTLDNALQNVAGNLQKQLERRPSLLDNDEFIQSVLLPQLNIDGMRLSQIDQPNTAIKPDQDQKVK</sequence>
<gene>
    <name evidence="1" type="ORF">RFI_13206</name>
</gene>
<dbReference type="AlphaFoldDB" id="X6NDI4"/>
<evidence type="ECO:0000313" key="2">
    <source>
        <dbReference type="Proteomes" id="UP000023152"/>
    </source>
</evidence>
<feature type="non-terminal residue" evidence="1">
    <location>
        <position position="181"/>
    </location>
</feature>
<proteinExistence type="predicted"/>
<dbReference type="EMBL" id="ASPP01009574">
    <property type="protein sequence ID" value="ETO23953.1"/>
    <property type="molecule type" value="Genomic_DNA"/>
</dbReference>
<comment type="caution">
    <text evidence="1">The sequence shown here is derived from an EMBL/GenBank/DDBJ whole genome shotgun (WGS) entry which is preliminary data.</text>
</comment>
<keyword evidence="2" id="KW-1185">Reference proteome</keyword>
<name>X6NDI4_RETFI</name>
<protein>
    <submittedName>
        <fullName evidence="1">Uncharacterized protein</fullName>
    </submittedName>
</protein>